<dbReference type="EMBL" id="BAAARW010000008">
    <property type="protein sequence ID" value="GAA2412440.1"/>
    <property type="molecule type" value="Genomic_DNA"/>
</dbReference>
<dbReference type="Proteomes" id="UP001501231">
    <property type="component" value="Unassembled WGS sequence"/>
</dbReference>
<keyword evidence="3" id="KW-1185">Reference proteome</keyword>
<evidence type="ECO:0000313" key="2">
    <source>
        <dbReference type="EMBL" id="GAA2412440.1"/>
    </source>
</evidence>
<accession>A0ABN3ITB1</accession>
<name>A0ABN3ITB1_9ACTN</name>
<proteinExistence type="predicted"/>
<evidence type="ECO:0000313" key="3">
    <source>
        <dbReference type="Proteomes" id="UP001501231"/>
    </source>
</evidence>
<organism evidence="2 3">
    <name type="scientific">Actinomadura vinacea</name>
    <dbReference type="NCBI Taxonomy" id="115336"/>
    <lineage>
        <taxon>Bacteria</taxon>
        <taxon>Bacillati</taxon>
        <taxon>Actinomycetota</taxon>
        <taxon>Actinomycetes</taxon>
        <taxon>Streptosporangiales</taxon>
        <taxon>Thermomonosporaceae</taxon>
        <taxon>Actinomadura</taxon>
    </lineage>
</organism>
<comment type="caution">
    <text evidence="2">The sequence shown here is derived from an EMBL/GenBank/DDBJ whole genome shotgun (WGS) entry which is preliminary data.</text>
</comment>
<feature type="compositionally biased region" description="Basic residues" evidence="1">
    <location>
        <begin position="142"/>
        <end position="154"/>
    </location>
</feature>
<protein>
    <submittedName>
        <fullName evidence="2">Uncharacterized protein</fullName>
    </submittedName>
</protein>
<evidence type="ECO:0000256" key="1">
    <source>
        <dbReference type="SAM" id="MobiDB-lite"/>
    </source>
</evidence>
<gene>
    <name evidence="2" type="ORF">GCM10010191_22340</name>
</gene>
<sequence>MRWCRHLDDQAVAGGGNGPDAIGEGDRRGMHVAVQPYKGGLEHTVPVQPRPRPAALKDAPDSGAVVGGEPGGRHAEFDHFLGGGGDARATKSAIAGPAPSMSIADAAAGGDDSSGDLVAGRGPVDFPARASFFGSAMPWPRVSRHRRRRRVKPR</sequence>
<reference evidence="2 3" key="1">
    <citation type="journal article" date="2019" name="Int. J. Syst. Evol. Microbiol.">
        <title>The Global Catalogue of Microorganisms (GCM) 10K type strain sequencing project: providing services to taxonomists for standard genome sequencing and annotation.</title>
        <authorList>
            <consortium name="The Broad Institute Genomics Platform"/>
            <consortium name="The Broad Institute Genome Sequencing Center for Infectious Disease"/>
            <person name="Wu L."/>
            <person name="Ma J."/>
        </authorList>
    </citation>
    <scope>NUCLEOTIDE SEQUENCE [LARGE SCALE GENOMIC DNA]</scope>
    <source>
        <strain evidence="2 3">JCM 3325</strain>
    </source>
</reference>
<feature type="region of interest" description="Disordered" evidence="1">
    <location>
        <begin position="135"/>
        <end position="154"/>
    </location>
</feature>